<evidence type="ECO:0000256" key="1">
    <source>
        <dbReference type="ARBA" id="ARBA00004651"/>
    </source>
</evidence>
<protein>
    <submittedName>
        <fullName evidence="7">Major Facilitator Superfamily</fullName>
    </submittedName>
</protein>
<feature type="transmembrane region" description="Helical" evidence="5">
    <location>
        <begin position="365"/>
        <end position="385"/>
    </location>
</feature>
<evidence type="ECO:0000259" key="6">
    <source>
        <dbReference type="PROSITE" id="PS50850"/>
    </source>
</evidence>
<evidence type="ECO:0000256" key="2">
    <source>
        <dbReference type="ARBA" id="ARBA00022692"/>
    </source>
</evidence>
<feature type="transmembrane region" description="Helical" evidence="5">
    <location>
        <begin position="339"/>
        <end position="359"/>
    </location>
</feature>
<dbReference type="GO" id="GO:0005886">
    <property type="term" value="C:plasma membrane"/>
    <property type="evidence" value="ECO:0007669"/>
    <property type="project" value="UniProtKB-SubCell"/>
</dbReference>
<feature type="transmembrane region" description="Helical" evidence="5">
    <location>
        <begin position="279"/>
        <end position="300"/>
    </location>
</feature>
<feature type="transmembrane region" description="Helical" evidence="5">
    <location>
        <begin position="147"/>
        <end position="166"/>
    </location>
</feature>
<accession>A0A448PC45</accession>
<feature type="transmembrane region" description="Helical" evidence="5">
    <location>
        <begin position="247"/>
        <end position="267"/>
    </location>
</feature>
<dbReference type="Pfam" id="PF07690">
    <property type="entry name" value="MFS_1"/>
    <property type="match status" value="1"/>
</dbReference>
<evidence type="ECO:0000313" key="7">
    <source>
        <dbReference type="EMBL" id="VEI12545.1"/>
    </source>
</evidence>
<gene>
    <name evidence="7" type="ORF">NCTC13354_00228</name>
</gene>
<feature type="transmembrane region" description="Helical" evidence="5">
    <location>
        <begin position="47"/>
        <end position="67"/>
    </location>
</feature>
<feature type="transmembrane region" description="Helical" evidence="5">
    <location>
        <begin position="18"/>
        <end position="41"/>
    </location>
</feature>
<reference evidence="7 8" key="1">
    <citation type="submission" date="2018-12" db="EMBL/GenBank/DDBJ databases">
        <authorList>
            <consortium name="Pathogen Informatics"/>
        </authorList>
    </citation>
    <scope>NUCLEOTIDE SEQUENCE [LARGE SCALE GENOMIC DNA]</scope>
    <source>
        <strain evidence="7 8">NCTC13354</strain>
    </source>
</reference>
<dbReference type="SUPFAM" id="SSF103473">
    <property type="entry name" value="MFS general substrate transporter"/>
    <property type="match status" value="1"/>
</dbReference>
<feature type="transmembrane region" description="Helical" evidence="5">
    <location>
        <begin position="218"/>
        <end position="241"/>
    </location>
</feature>
<proteinExistence type="predicted"/>
<comment type="subcellular location">
    <subcellularLocation>
        <location evidence="1">Cell membrane</location>
        <topology evidence="1">Multi-pass membrane protein</topology>
    </subcellularLocation>
</comment>
<dbReference type="Proteomes" id="UP000269542">
    <property type="component" value="Chromosome"/>
</dbReference>
<name>A0A448PC45_9ACTO</name>
<dbReference type="RefSeq" id="WP_164712274.1">
    <property type="nucleotide sequence ID" value="NZ_LR134476.1"/>
</dbReference>
<dbReference type="PANTHER" id="PTHR23542:SF1">
    <property type="entry name" value="MAJOR FACILITATOR SUPERFAMILY (MFS) PROFILE DOMAIN-CONTAINING PROTEIN"/>
    <property type="match status" value="1"/>
</dbReference>
<dbReference type="KEGG" id="tbw:NCTC13354_00228"/>
<keyword evidence="8" id="KW-1185">Reference proteome</keyword>
<organism evidence="7 8">
    <name type="scientific">Trueperella bialowiezensis</name>
    <dbReference type="NCBI Taxonomy" id="312285"/>
    <lineage>
        <taxon>Bacteria</taxon>
        <taxon>Bacillati</taxon>
        <taxon>Actinomycetota</taxon>
        <taxon>Actinomycetes</taxon>
        <taxon>Actinomycetales</taxon>
        <taxon>Actinomycetaceae</taxon>
        <taxon>Trueperella</taxon>
    </lineage>
</organism>
<feature type="transmembrane region" description="Helical" evidence="5">
    <location>
        <begin position="79"/>
        <end position="100"/>
    </location>
</feature>
<dbReference type="Gene3D" id="1.20.1250.20">
    <property type="entry name" value="MFS general substrate transporter like domains"/>
    <property type="match status" value="1"/>
</dbReference>
<feature type="transmembrane region" description="Helical" evidence="5">
    <location>
        <begin position="106"/>
        <end position="126"/>
    </location>
</feature>
<dbReference type="InterPro" id="IPR036259">
    <property type="entry name" value="MFS_trans_sf"/>
</dbReference>
<dbReference type="AlphaFoldDB" id="A0A448PC45"/>
<evidence type="ECO:0000313" key="8">
    <source>
        <dbReference type="Proteomes" id="UP000269542"/>
    </source>
</evidence>
<keyword evidence="2 5" id="KW-0812">Transmembrane</keyword>
<dbReference type="InterPro" id="IPR011701">
    <property type="entry name" value="MFS"/>
</dbReference>
<evidence type="ECO:0000256" key="5">
    <source>
        <dbReference type="SAM" id="Phobius"/>
    </source>
</evidence>
<dbReference type="InterPro" id="IPR020846">
    <property type="entry name" value="MFS_dom"/>
</dbReference>
<dbReference type="GO" id="GO:0022857">
    <property type="term" value="F:transmembrane transporter activity"/>
    <property type="evidence" value="ECO:0007669"/>
    <property type="project" value="InterPro"/>
</dbReference>
<evidence type="ECO:0000256" key="4">
    <source>
        <dbReference type="ARBA" id="ARBA00023136"/>
    </source>
</evidence>
<feature type="transmembrane region" description="Helical" evidence="5">
    <location>
        <begin position="306"/>
        <end position="327"/>
    </location>
</feature>
<feature type="transmembrane region" description="Helical" evidence="5">
    <location>
        <begin position="172"/>
        <end position="190"/>
    </location>
</feature>
<keyword evidence="3 5" id="KW-1133">Transmembrane helix</keyword>
<dbReference type="PROSITE" id="PS50850">
    <property type="entry name" value="MFS"/>
    <property type="match status" value="1"/>
</dbReference>
<feature type="domain" description="Major facilitator superfamily (MFS) profile" evidence="6">
    <location>
        <begin position="1"/>
        <end position="389"/>
    </location>
</feature>
<keyword evidence="4 5" id="KW-0472">Membrane</keyword>
<evidence type="ECO:0000256" key="3">
    <source>
        <dbReference type="ARBA" id="ARBA00022989"/>
    </source>
</evidence>
<dbReference type="EMBL" id="LR134476">
    <property type="protein sequence ID" value="VEI12545.1"/>
    <property type="molecule type" value="Genomic_DNA"/>
</dbReference>
<dbReference type="PANTHER" id="PTHR23542">
    <property type="match status" value="1"/>
</dbReference>
<sequence>MGALSGYKELPKLVGIPYLLISFFGRLPTGMGTIGILTLVASETGSVANAAYCSAAYAIANGIGNVVIGRLTDTYGQRLPLLAIAPFNIAFLILIVVLAAGDPSPIALVANAAAIGITTSPIGPLARVRWYSIASRKQMPAAMSWETVNDEMVFVLGPAAVGIIAASLSASAPMLLAAVLVLTCVFPFALSRHSPGPQLKDSQRPSFAHIVRRVRTPLLAMAFLGMFFGAMQTSVTAFAQANGMPGMGGLIYASLGLSAAITALIAVGLPARFTFVSRIFVGGIGMAVGAAACTLATSGLTLSPLVFLAGLFIGPTGVAIFTLAGMWAPRGGDGVANTVIVSSNVLGTAAASALIGRLLETNTDYGFLAAAACGLALTLVAATTGRRDERAHSAR</sequence>